<dbReference type="AlphaFoldDB" id="A0A0S2ZKB9"/>
<dbReference type="KEGG" id="fhw:RN87_00920"/>
<organism evidence="1">
    <name type="scientific">Fusobacterium hwasookii ChDC F174</name>
    <dbReference type="NCBI Taxonomy" id="1307442"/>
    <lineage>
        <taxon>Bacteria</taxon>
        <taxon>Fusobacteriati</taxon>
        <taxon>Fusobacteriota</taxon>
        <taxon>Fusobacteriia</taxon>
        <taxon>Fusobacteriales</taxon>
        <taxon>Fusobacteriaceae</taxon>
        <taxon>Fusobacterium</taxon>
    </lineage>
</organism>
<dbReference type="PANTHER" id="PTHR35279:SF1">
    <property type="entry name" value="ARABINANASE_LEVANSUCRASE_INVERTASE"/>
    <property type="match status" value="1"/>
</dbReference>
<dbReference type="OrthoDB" id="9799605at2"/>
<protein>
    <recommendedName>
        <fullName evidence="3">Glycosyl hydrolase family 32 N-terminal domain-containing protein</fullName>
    </recommendedName>
</protein>
<evidence type="ECO:0008006" key="3">
    <source>
        <dbReference type="Google" id="ProtNLM"/>
    </source>
</evidence>
<sequence length="304" mass="35699">MKWKKLGKIFDVDNIKLDSVVSHVSVPFIDRIENGVAKIFFSSRDRENKSNILWFRYDLEKLEIKEVSSNIILKPGKLGTFDDSGVMGSCILEHDNKKYLYYIGWNLGVTVPFRNSIGIAQEINGEFKKLYKGPILDRTKEEPYFVASNCVLYDENKYKIWYLSCTKWEKLLNETRHYYHIKYAESNDGINWNRKGQVAIDYNDEYEYAISVPRVIKKNGKYTMWFSSRGEKTMPTYRIRKAISMDGIKWERIKEIELDVSESGWDSEMVCYPYVFEYNDKLYMLYNGNGYGKTGIGLAVLEEE</sequence>
<dbReference type="EMBL" id="CP013331">
    <property type="protein sequence ID" value="ALQ39161.1"/>
    <property type="molecule type" value="Genomic_DNA"/>
</dbReference>
<proteinExistence type="predicted"/>
<dbReference type="Proteomes" id="UP000063275">
    <property type="component" value="Chromosome"/>
</dbReference>
<evidence type="ECO:0000313" key="2">
    <source>
        <dbReference type="Proteomes" id="UP000063275"/>
    </source>
</evidence>
<dbReference type="PANTHER" id="PTHR35279">
    <property type="match status" value="1"/>
</dbReference>
<name>A0A0S2ZKB9_9FUSO</name>
<dbReference type="SUPFAM" id="SSF75005">
    <property type="entry name" value="Arabinanase/levansucrase/invertase"/>
    <property type="match status" value="1"/>
</dbReference>
<accession>A0A0S2ZKB9</accession>
<dbReference type="Gene3D" id="2.115.10.20">
    <property type="entry name" value="Glycosyl hydrolase domain, family 43"/>
    <property type="match status" value="2"/>
</dbReference>
<dbReference type="RefSeq" id="WP_029493651.1">
    <property type="nucleotide sequence ID" value="NZ_ATKF01000095.1"/>
</dbReference>
<gene>
    <name evidence="1" type="ORF">RN87_00920</name>
</gene>
<evidence type="ECO:0000313" key="1">
    <source>
        <dbReference type="EMBL" id="ALQ39161.1"/>
    </source>
</evidence>
<dbReference type="InterPro" id="IPR023296">
    <property type="entry name" value="Glyco_hydro_beta-prop_sf"/>
</dbReference>
<reference evidence="1 2" key="1">
    <citation type="submission" date="2015-11" db="EMBL/GenBank/DDBJ databases">
        <authorList>
            <person name="Zhang Y."/>
            <person name="Guo Z."/>
        </authorList>
    </citation>
    <scope>NUCLEOTIDE SEQUENCE [LARGE SCALE GENOMIC DNA]</scope>
    <source>
        <strain evidence="1 2">ChDC F174</strain>
    </source>
</reference>